<keyword evidence="3" id="KW-1185">Reference proteome</keyword>
<evidence type="ECO:0000313" key="3">
    <source>
        <dbReference type="Proteomes" id="UP000557688"/>
    </source>
</evidence>
<dbReference type="CDD" id="cd24066">
    <property type="entry name" value="ASKHA_NBD_ROK_EcFRK-like"/>
    <property type="match status" value="1"/>
</dbReference>
<gene>
    <name evidence="1" type="ORF">FHR90_001650</name>
    <name evidence="2" type="ORF">HUK83_16895</name>
</gene>
<dbReference type="InterPro" id="IPR043129">
    <property type="entry name" value="ATPase_NBD"/>
</dbReference>
<dbReference type="Proteomes" id="UP000565205">
    <property type="component" value="Unassembled WGS sequence"/>
</dbReference>
<reference evidence="1 3" key="2">
    <citation type="submission" date="2020-08" db="EMBL/GenBank/DDBJ databases">
        <title>Genomic Encyclopedia of Type Strains, Phase III (KMG-III): the genomes of soil and plant-associated and newly described type strains.</title>
        <authorList>
            <person name="Whitman W."/>
        </authorList>
    </citation>
    <scope>NUCLEOTIDE SEQUENCE [LARGE SCALE GENOMIC DNA]</scope>
    <source>
        <strain evidence="1 3">CECT 8088</strain>
    </source>
</reference>
<dbReference type="Pfam" id="PF00480">
    <property type="entry name" value="ROK"/>
    <property type="match status" value="1"/>
</dbReference>
<proteinExistence type="predicted"/>
<dbReference type="PANTHER" id="PTHR18964">
    <property type="entry name" value="ROK (REPRESSOR, ORF, KINASE) FAMILY"/>
    <property type="match status" value="1"/>
</dbReference>
<dbReference type="PROSITE" id="PS01125">
    <property type="entry name" value="ROK"/>
    <property type="match status" value="1"/>
</dbReference>
<sequence>MARSSSDVDFRAGIDFGGTKIEIAALGRDGTTLMRRRVPNPGSYEAAIVAIVGLVEGAEAEIGGRASVGIGIPGAISPDSGLVKNANSTWLNGKPFGHDLSEALAREVRVENDANCFALSEAVDGAGAGYRTVFGIILGTGMGGGIIVDRRPLSGPHHICGEWGHVPLPWPNEADMPFPKCFCGNSGCMERYLCGSALAEDCDGPGHRDAKEIPARAEAGDERAIAALTRHADRLARGIAMLVNILDPDAIVIGGGLSNMSHLYAQVPELVARNVISPRFTTPILRNLHGDSSGVRGAAWLWGADGPKAGASEPVGTVSAPKTV</sequence>
<dbReference type="InterPro" id="IPR049874">
    <property type="entry name" value="ROK_cs"/>
</dbReference>
<dbReference type="Gene3D" id="3.30.420.40">
    <property type="match status" value="2"/>
</dbReference>
<name>A0A839UU71_9PROT</name>
<dbReference type="AlphaFoldDB" id="A0A839UU71"/>
<keyword evidence="1" id="KW-0808">Transferase</keyword>
<dbReference type="PANTHER" id="PTHR18964:SF174">
    <property type="entry name" value="D-ALLOSE KINASE-RELATED"/>
    <property type="match status" value="1"/>
</dbReference>
<dbReference type="EC" id="2.7.1.4" evidence="1"/>
<evidence type="ECO:0000313" key="1">
    <source>
        <dbReference type="EMBL" id="MBB3173818.1"/>
    </source>
</evidence>
<dbReference type="Proteomes" id="UP000557688">
    <property type="component" value="Unassembled WGS sequence"/>
</dbReference>
<dbReference type="GO" id="GO:0008865">
    <property type="term" value="F:fructokinase activity"/>
    <property type="evidence" value="ECO:0007669"/>
    <property type="project" value="UniProtKB-EC"/>
</dbReference>
<keyword evidence="1" id="KW-0418">Kinase</keyword>
<protein>
    <submittedName>
        <fullName evidence="1">Fructokinase</fullName>
        <ecNumber evidence="1">2.7.1.4</ecNumber>
    </submittedName>
    <submittedName>
        <fullName evidence="2">ROK family protein</fullName>
    </submittedName>
</protein>
<reference evidence="2 4" key="1">
    <citation type="submission" date="2020-06" db="EMBL/GenBank/DDBJ databases">
        <title>Description of novel acetic acid bacteria.</title>
        <authorList>
            <person name="Sombolestani A."/>
        </authorList>
    </citation>
    <scope>NUCLEOTIDE SEQUENCE [LARGE SCALE GENOMIC DNA]</scope>
    <source>
        <strain evidence="2 4">LMG 26838</strain>
    </source>
</reference>
<dbReference type="RefSeq" id="WP_176626670.1">
    <property type="nucleotide sequence ID" value="NZ_JABXXQ010000593.1"/>
</dbReference>
<evidence type="ECO:0000313" key="2">
    <source>
        <dbReference type="EMBL" id="NVN32004.1"/>
    </source>
</evidence>
<accession>A0A839UU71</accession>
<dbReference type="EMBL" id="JACHXV010000005">
    <property type="protein sequence ID" value="MBB3173818.1"/>
    <property type="molecule type" value="Genomic_DNA"/>
</dbReference>
<dbReference type="InterPro" id="IPR000600">
    <property type="entry name" value="ROK"/>
</dbReference>
<dbReference type="EMBL" id="JABXXQ010000593">
    <property type="protein sequence ID" value="NVN32004.1"/>
    <property type="molecule type" value="Genomic_DNA"/>
</dbReference>
<evidence type="ECO:0000313" key="4">
    <source>
        <dbReference type="Proteomes" id="UP000565205"/>
    </source>
</evidence>
<organism evidence="1 3">
    <name type="scientific">Endobacter medicaginis</name>
    <dbReference type="NCBI Taxonomy" id="1181271"/>
    <lineage>
        <taxon>Bacteria</taxon>
        <taxon>Pseudomonadati</taxon>
        <taxon>Pseudomonadota</taxon>
        <taxon>Alphaproteobacteria</taxon>
        <taxon>Acetobacterales</taxon>
        <taxon>Acetobacteraceae</taxon>
        <taxon>Endobacter</taxon>
    </lineage>
</organism>
<dbReference type="SUPFAM" id="SSF53067">
    <property type="entry name" value="Actin-like ATPase domain"/>
    <property type="match status" value="1"/>
</dbReference>
<comment type="caution">
    <text evidence="1">The sequence shown here is derived from an EMBL/GenBank/DDBJ whole genome shotgun (WGS) entry which is preliminary data.</text>
</comment>